<sequence length="107" mass="11680">MGDDRFHVDVAQLRAHADNIDAIRERFGAVKSASAHIAQDDQAYGLLCGWISGVLESKHAKQDELVAYLEETLDLVATRLRLSASHYETVEGSNTDKIRSAGEGVPT</sequence>
<evidence type="ECO:0000313" key="1">
    <source>
        <dbReference type="EMBL" id="ALG10329.1"/>
    </source>
</evidence>
<dbReference type="GO" id="GO:0009306">
    <property type="term" value="P:protein secretion"/>
    <property type="evidence" value="ECO:0007669"/>
    <property type="project" value="InterPro"/>
</dbReference>
<dbReference type="STRING" id="860235.AOZ06_28610"/>
<accession>A0A0N9I6F2</accession>
<dbReference type="RefSeq" id="WP_054292232.1">
    <property type="nucleotide sequence ID" value="NZ_CP012752.1"/>
</dbReference>
<dbReference type="Pfam" id="PF10824">
    <property type="entry name" value="T7SS_ESX_EspC"/>
    <property type="match status" value="1"/>
</dbReference>
<dbReference type="InterPro" id="IPR022536">
    <property type="entry name" value="EspC"/>
</dbReference>
<gene>
    <name evidence="1" type="ORF">AOZ06_28610</name>
</gene>
<evidence type="ECO:0000313" key="2">
    <source>
        <dbReference type="Proteomes" id="UP000063699"/>
    </source>
</evidence>
<reference evidence="1 2" key="1">
    <citation type="submission" date="2015-07" db="EMBL/GenBank/DDBJ databases">
        <title>Genome sequencing of Kibdelosporangium phytohabitans.</title>
        <authorList>
            <person name="Qin S."/>
            <person name="Xing K."/>
        </authorList>
    </citation>
    <scope>NUCLEOTIDE SEQUENCE [LARGE SCALE GENOMIC DNA]</scope>
    <source>
        <strain evidence="1 2">KLBMP1111</strain>
    </source>
</reference>
<evidence type="ECO:0008006" key="3">
    <source>
        <dbReference type="Google" id="ProtNLM"/>
    </source>
</evidence>
<dbReference type="Proteomes" id="UP000063699">
    <property type="component" value="Chromosome"/>
</dbReference>
<dbReference type="KEGG" id="kphy:AOZ06_28610"/>
<organism evidence="1 2">
    <name type="scientific">Kibdelosporangium phytohabitans</name>
    <dbReference type="NCBI Taxonomy" id="860235"/>
    <lineage>
        <taxon>Bacteria</taxon>
        <taxon>Bacillati</taxon>
        <taxon>Actinomycetota</taxon>
        <taxon>Actinomycetes</taxon>
        <taxon>Pseudonocardiales</taxon>
        <taxon>Pseudonocardiaceae</taxon>
        <taxon>Kibdelosporangium</taxon>
    </lineage>
</organism>
<dbReference type="AlphaFoldDB" id="A0A0N9I6F2"/>
<keyword evidence="2" id="KW-1185">Reference proteome</keyword>
<name>A0A0N9I6F2_9PSEU</name>
<proteinExistence type="predicted"/>
<protein>
    <recommendedName>
        <fullName evidence="3">Excreted virulence factor EspC (Type VII ESX diderm)</fullName>
    </recommendedName>
</protein>
<dbReference type="EMBL" id="CP012752">
    <property type="protein sequence ID" value="ALG10329.1"/>
    <property type="molecule type" value="Genomic_DNA"/>
</dbReference>
<dbReference type="OrthoDB" id="3688882at2"/>